<sequence>QTKEETKMNNVKQVTSKSVSETSFTSVRAFKAPDQKTNKKRTLDPVELELLNVIKHKSRHSSFFHSITPSLETFDDDEVVEFQLNVLQVISDIKKRKKTSELNKQNSTGSFVKIEEN</sequence>
<feature type="domain" description="BESS" evidence="3">
    <location>
        <begin position="57"/>
        <end position="96"/>
    </location>
</feature>
<protein>
    <recommendedName>
        <fullName evidence="3">BESS domain-containing protein</fullName>
    </recommendedName>
</protein>
<proteinExistence type="predicted"/>
<accession>A0A1B6CTN0</accession>
<evidence type="ECO:0000259" key="3">
    <source>
        <dbReference type="PROSITE" id="PS51031"/>
    </source>
</evidence>
<dbReference type="GO" id="GO:0005634">
    <property type="term" value="C:nucleus"/>
    <property type="evidence" value="ECO:0007669"/>
    <property type="project" value="UniProtKB-SubCell"/>
</dbReference>
<feature type="region of interest" description="Disordered" evidence="2">
    <location>
        <begin position="97"/>
        <end position="117"/>
    </location>
</feature>
<comment type="subcellular location">
    <subcellularLocation>
        <location evidence="1">Nucleus</location>
    </subcellularLocation>
</comment>
<feature type="non-terminal residue" evidence="4">
    <location>
        <position position="1"/>
    </location>
</feature>
<dbReference type="AlphaFoldDB" id="A0A1B6CTN0"/>
<dbReference type="EMBL" id="GEDC01020715">
    <property type="protein sequence ID" value="JAS16583.1"/>
    <property type="molecule type" value="Transcribed_RNA"/>
</dbReference>
<evidence type="ECO:0000313" key="4">
    <source>
        <dbReference type="EMBL" id="JAS16583.1"/>
    </source>
</evidence>
<organism evidence="4">
    <name type="scientific">Clastoptera arizonana</name>
    <name type="common">Arizona spittle bug</name>
    <dbReference type="NCBI Taxonomy" id="38151"/>
    <lineage>
        <taxon>Eukaryota</taxon>
        <taxon>Metazoa</taxon>
        <taxon>Ecdysozoa</taxon>
        <taxon>Arthropoda</taxon>
        <taxon>Hexapoda</taxon>
        <taxon>Insecta</taxon>
        <taxon>Pterygota</taxon>
        <taxon>Neoptera</taxon>
        <taxon>Paraneoptera</taxon>
        <taxon>Hemiptera</taxon>
        <taxon>Auchenorrhyncha</taxon>
        <taxon>Cercopoidea</taxon>
        <taxon>Clastopteridae</taxon>
        <taxon>Clastoptera</taxon>
    </lineage>
</organism>
<feature type="region of interest" description="Disordered" evidence="2">
    <location>
        <begin position="1"/>
        <end position="22"/>
    </location>
</feature>
<reference evidence="4" key="1">
    <citation type="submission" date="2015-12" db="EMBL/GenBank/DDBJ databases">
        <title>De novo transcriptome assembly of four potential Pierce s Disease insect vectors from Arizona vineyards.</title>
        <authorList>
            <person name="Tassone E.E."/>
        </authorList>
    </citation>
    <scope>NUCLEOTIDE SEQUENCE</scope>
</reference>
<dbReference type="InterPro" id="IPR004210">
    <property type="entry name" value="BESS_motif"/>
</dbReference>
<name>A0A1B6CTN0_9HEMI</name>
<dbReference type="PROSITE" id="PS51031">
    <property type="entry name" value="BESS"/>
    <property type="match status" value="1"/>
</dbReference>
<evidence type="ECO:0000256" key="1">
    <source>
        <dbReference type="PROSITE-ProRule" id="PRU00371"/>
    </source>
</evidence>
<gene>
    <name evidence="4" type="ORF">g.45011</name>
</gene>
<evidence type="ECO:0000256" key="2">
    <source>
        <dbReference type="SAM" id="MobiDB-lite"/>
    </source>
</evidence>
<dbReference type="GO" id="GO:0003677">
    <property type="term" value="F:DNA binding"/>
    <property type="evidence" value="ECO:0007669"/>
    <property type="project" value="InterPro"/>
</dbReference>
<keyword evidence="1" id="KW-0539">Nucleus</keyword>
<feature type="compositionally biased region" description="Polar residues" evidence="2">
    <location>
        <begin position="8"/>
        <end position="22"/>
    </location>
</feature>